<feature type="repeat" description="ANK" evidence="3">
    <location>
        <begin position="38"/>
        <end position="70"/>
    </location>
</feature>
<reference evidence="4 5" key="1">
    <citation type="journal article" date="2024" name="Nat. Commun.">
        <title>Phylogenomics reveals the evolutionary origins of lichenization in chlorophyte algae.</title>
        <authorList>
            <person name="Puginier C."/>
            <person name="Libourel C."/>
            <person name="Otte J."/>
            <person name="Skaloud P."/>
            <person name="Haon M."/>
            <person name="Grisel S."/>
            <person name="Petersen M."/>
            <person name="Berrin J.G."/>
            <person name="Delaux P.M."/>
            <person name="Dal Grande F."/>
            <person name="Keller J."/>
        </authorList>
    </citation>
    <scope>NUCLEOTIDE SEQUENCE [LARGE SCALE GENOMIC DNA]</scope>
    <source>
        <strain evidence="4 5">SAG 216-7</strain>
    </source>
</reference>
<keyword evidence="2 3" id="KW-0040">ANK repeat</keyword>
<dbReference type="PANTHER" id="PTHR24126:SF63">
    <property type="match status" value="1"/>
</dbReference>
<evidence type="ECO:0008006" key="6">
    <source>
        <dbReference type="Google" id="ProtNLM"/>
    </source>
</evidence>
<dbReference type="PROSITE" id="PS50297">
    <property type="entry name" value="ANK_REP_REGION"/>
    <property type="match status" value="2"/>
</dbReference>
<comment type="caution">
    <text evidence="4">The sequence shown here is derived from an EMBL/GenBank/DDBJ whole genome shotgun (WGS) entry which is preliminary data.</text>
</comment>
<gene>
    <name evidence="4" type="ORF">WJX75_008899</name>
</gene>
<dbReference type="SMART" id="SM00248">
    <property type="entry name" value="ANK"/>
    <property type="match status" value="2"/>
</dbReference>
<keyword evidence="1" id="KW-0677">Repeat</keyword>
<dbReference type="PANTHER" id="PTHR24126">
    <property type="entry name" value="ANKYRIN REPEAT, PH AND SEC7 DOMAIN CONTAINING PROTEIN SECG-RELATED"/>
    <property type="match status" value="1"/>
</dbReference>
<keyword evidence="5" id="KW-1185">Reference proteome</keyword>
<evidence type="ECO:0000313" key="5">
    <source>
        <dbReference type="Proteomes" id="UP001491310"/>
    </source>
</evidence>
<dbReference type="Gene3D" id="1.25.40.20">
    <property type="entry name" value="Ankyrin repeat-containing domain"/>
    <property type="match status" value="1"/>
</dbReference>
<dbReference type="Proteomes" id="UP001491310">
    <property type="component" value="Unassembled WGS sequence"/>
</dbReference>
<sequence>MFGFVDQRVAEAAGTGDLKAVQEYLDVNPHQLDNRTLFQSNLLHIAARNGQAAIVEELMHRGSNLDALDYGGMRRTALHWACQGGHVRIVELLVDHGANTQVQGKAWSMLVQGKRCGRLIDQDTPFEDSPISLCSNYSVRLALERPAWTPDIHYMFPPRFKDMVRLMLLFQHSEALVF</sequence>
<protein>
    <recommendedName>
        <fullName evidence="6">Ankyrin</fullName>
    </recommendedName>
</protein>
<accession>A0ABR2YB64</accession>
<proteinExistence type="predicted"/>
<evidence type="ECO:0000256" key="1">
    <source>
        <dbReference type="ARBA" id="ARBA00022737"/>
    </source>
</evidence>
<dbReference type="PROSITE" id="PS50088">
    <property type="entry name" value="ANK_REPEAT"/>
    <property type="match status" value="2"/>
</dbReference>
<dbReference type="Pfam" id="PF12796">
    <property type="entry name" value="Ank_2"/>
    <property type="match status" value="1"/>
</dbReference>
<evidence type="ECO:0000313" key="4">
    <source>
        <dbReference type="EMBL" id="KAK9901370.1"/>
    </source>
</evidence>
<evidence type="ECO:0000256" key="2">
    <source>
        <dbReference type="ARBA" id="ARBA00023043"/>
    </source>
</evidence>
<organism evidence="4 5">
    <name type="scientific">Coccomyxa subellipsoidea</name>
    <dbReference type="NCBI Taxonomy" id="248742"/>
    <lineage>
        <taxon>Eukaryota</taxon>
        <taxon>Viridiplantae</taxon>
        <taxon>Chlorophyta</taxon>
        <taxon>core chlorophytes</taxon>
        <taxon>Trebouxiophyceae</taxon>
        <taxon>Trebouxiophyceae incertae sedis</taxon>
        <taxon>Coccomyxaceae</taxon>
        <taxon>Coccomyxa</taxon>
    </lineage>
</organism>
<dbReference type="SUPFAM" id="SSF48403">
    <property type="entry name" value="Ankyrin repeat"/>
    <property type="match status" value="1"/>
</dbReference>
<feature type="repeat" description="ANK" evidence="3">
    <location>
        <begin position="73"/>
        <end position="105"/>
    </location>
</feature>
<dbReference type="InterPro" id="IPR036770">
    <property type="entry name" value="Ankyrin_rpt-contain_sf"/>
</dbReference>
<dbReference type="EMBL" id="JALJOT010000018">
    <property type="protein sequence ID" value="KAK9901370.1"/>
    <property type="molecule type" value="Genomic_DNA"/>
</dbReference>
<evidence type="ECO:0000256" key="3">
    <source>
        <dbReference type="PROSITE-ProRule" id="PRU00023"/>
    </source>
</evidence>
<dbReference type="InterPro" id="IPR002110">
    <property type="entry name" value="Ankyrin_rpt"/>
</dbReference>
<name>A0ABR2YB64_9CHLO</name>